<evidence type="ECO:0000256" key="10">
    <source>
        <dbReference type="ARBA" id="ARBA00024430"/>
    </source>
</evidence>
<dbReference type="Gene3D" id="1.25.40.10">
    <property type="entry name" value="Tetratricopeptide repeat domain"/>
    <property type="match status" value="1"/>
</dbReference>
<dbReference type="PANTHER" id="PTHR46492:SF1">
    <property type="entry name" value="DYNEIN AXONEMAL ASSEMBLY FACTOR 4"/>
    <property type="match status" value="1"/>
</dbReference>
<protein>
    <recommendedName>
        <fullName evidence="10">Dynein axonemal assembly factor 4</fullName>
    </recommendedName>
</protein>
<dbReference type="InterPro" id="IPR007052">
    <property type="entry name" value="CS_dom"/>
</dbReference>
<dbReference type="Proteomes" id="UP000749559">
    <property type="component" value="Unassembled WGS sequence"/>
</dbReference>
<dbReference type="GO" id="GO:0036159">
    <property type="term" value="P:inner dynein arm assembly"/>
    <property type="evidence" value="ECO:0007669"/>
    <property type="project" value="TreeGrafter"/>
</dbReference>
<evidence type="ECO:0000256" key="6">
    <source>
        <dbReference type="ARBA" id="ARBA00022902"/>
    </source>
</evidence>
<dbReference type="OrthoDB" id="5575at2759"/>
<keyword evidence="4" id="KW-0677">Repeat</keyword>
<evidence type="ECO:0000256" key="8">
    <source>
        <dbReference type="ARBA" id="ARBA00023273"/>
    </source>
</evidence>
<feature type="compositionally biased region" description="Basic and acidic residues" evidence="11">
    <location>
        <begin position="110"/>
        <end position="130"/>
    </location>
</feature>
<dbReference type="Gene3D" id="2.60.40.790">
    <property type="match status" value="1"/>
</dbReference>
<evidence type="ECO:0000313" key="12">
    <source>
        <dbReference type="EMBL" id="CAH1800547.1"/>
    </source>
</evidence>
<evidence type="ECO:0000256" key="9">
    <source>
        <dbReference type="ARBA" id="ARBA00024190"/>
    </source>
</evidence>
<organism evidence="12 13">
    <name type="scientific">Owenia fusiformis</name>
    <name type="common">Polychaete worm</name>
    <dbReference type="NCBI Taxonomy" id="6347"/>
    <lineage>
        <taxon>Eukaryota</taxon>
        <taxon>Metazoa</taxon>
        <taxon>Spiralia</taxon>
        <taxon>Lophotrochozoa</taxon>
        <taxon>Annelida</taxon>
        <taxon>Polychaeta</taxon>
        <taxon>Sedentaria</taxon>
        <taxon>Canalipalpata</taxon>
        <taxon>Sabellida</taxon>
        <taxon>Oweniida</taxon>
        <taxon>Oweniidae</taxon>
        <taxon>Owenia</taxon>
    </lineage>
</organism>
<evidence type="ECO:0000256" key="2">
    <source>
        <dbReference type="ARBA" id="ARBA00004487"/>
    </source>
</evidence>
<keyword evidence="6" id="KW-0524">Neurogenesis</keyword>
<dbReference type="CDD" id="cd06469">
    <property type="entry name" value="p23_DYX1C1_like"/>
    <property type="match status" value="1"/>
</dbReference>
<keyword evidence="8" id="KW-0966">Cell projection</keyword>
<dbReference type="InterPro" id="IPR011990">
    <property type="entry name" value="TPR-like_helical_dom_sf"/>
</dbReference>
<dbReference type="Pfam" id="PF13414">
    <property type="entry name" value="TPR_11"/>
    <property type="match status" value="1"/>
</dbReference>
<dbReference type="EMBL" id="CAIIXF020000012">
    <property type="protein sequence ID" value="CAH1800547.1"/>
    <property type="molecule type" value="Genomic_DNA"/>
</dbReference>
<comment type="subcellular location">
    <subcellularLocation>
        <location evidence="2">Cell projection</location>
        <location evidence="2">Neuron projection</location>
    </subcellularLocation>
    <subcellularLocation>
        <location evidence="9">Dynein axonemal particle</location>
    </subcellularLocation>
    <subcellularLocation>
        <location evidence="1">Nucleus</location>
    </subcellularLocation>
</comment>
<dbReference type="InterPro" id="IPR008978">
    <property type="entry name" value="HSP20-like_chaperone"/>
</dbReference>
<evidence type="ECO:0000256" key="4">
    <source>
        <dbReference type="ARBA" id="ARBA00022737"/>
    </source>
</evidence>
<dbReference type="InterPro" id="IPR019734">
    <property type="entry name" value="TPR_rpt"/>
</dbReference>
<dbReference type="GO" id="GO:0005634">
    <property type="term" value="C:nucleus"/>
    <property type="evidence" value="ECO:0007669"/>
    <property type="project" value="UniProtKB-SubCell"/>
</dbReference>
<keyword evidence="3" id="KW-0963">Cytoplasm</keyword>
<dbReference type="PANTHER" id="PTHR46492">
    <property type="entry name" value="DYNEIN ASSEMBLY FACTOR 4, AXONEMAL"/>
    <property type="match status" value="1"/>
</dbReference>
<feature type="compositionally biased region" description="Basic and acidic residues" evidence="11">
    <location>
        <begin position="173"/>
        <end position="189"/>
    </location>
</feature>
<dbReference type="PROSITE" id="PS51203">
    <property type="entry name" value="CS"/>
    <property type="match status" value="1"/>
</dbReference>
<sequence length="406" mass="46726">MPIAIRDHTWEQTDTNVFINVPLKGVKTQKVDIFSTDEYLKVSFPPYLFECFLYAAVDDDSSSAKIGNGMVVFKLTKKSPEIWPELQTNEIENKEALKAKRATAITYAQERSERKEKERAEQKRQDDKYALKEAMKLDSEERERIADVKRSAITEANEDLENWKEEQKLQSEQQKIKEAEERRFREALRKRDKKKSPGKIATDKDTTNGIFEDEVKVQPSEIRQPGKIEVSFTHRDFPTAARESTAGLEEEWLKKQNEARRIRDTEDDNLTEEERNPVWLRDKGNEFFKTGNYQAAINAYSHAIKLQSKLPALYSNRAACHLKLGNCMKCLEDSSTALDLLTPPVPQNAAARVKAHTRRGTAFCQLELYVEGLQDYEAALKLQPDNPQLRDDADRIRNIIQGSEPT</sequence>
<feature type="region of interest" description="Disordered" evidence="11">
    <location>
        <begin position="173"/>
        <end position="205"/>
    </location>
</feature>
<accession>A0A8J1UWG3</accession>
<feature type="region of interest" description="Disordered" evidence="11">
    <location>
        <begin position="108"/>
        <end position="130"/>
    </location>
</feature>
<dbReference type="GO" id="GO:0003341">
    <property type="term" value="P:cilium movement"/>
    <property type="evidence" value="ECO:0007669"/>
    <property type="project" value="InterPro"/>
</dbReference>
<dbReference type="GO" id="GO:0043005">
    <property type="term" value="C:neuron projection"/>
    <property type="evidence" value="ECO:0007669"/>
    <property type="project" value="UniProtKB-SubCell"/>
</dbReference>
<keyword evidence="13" id="KW-1185">Reference proteome</keyword>
<dbReference type="AlphaFoldDB" id="A0A8J1UWG3"/>
<proteinExistence type="predicted"/>
<keyword evidence="7" id="KW-0539">Nucleus</keyword>
<dbReference type="InterPro" id="IPR052004">
    <property type="entry name" value="Dynein_assembly_factor_4"/>
</dbReference>
<evidence type="ECO:0000313" key="13">
    <source>
        <dbReference type="Proteomes" id="UP000749559"/>
    </source>
</evidence>
<evidence type="ECO:0000256" key="5">
    <source>
        <dbReference type="ARBA" id="ARBA00022803"/>
    </source>
</evidence>
<evidence type="ECO:0000256" key="3">
    <source>
        <dbReference type="ARBA" id="ARBA00022490"/>
    </source>
</evidence>
<gene>
    <name evidence="12" type="ORF">OFUS_LOCUS24416</name>
</gene>
<evidence type="ECO:0000256" key="1">
    <source>
        <dbReference type="ARBA" id="ARBA00004123"/>
    </source>
</evidence>
<dbReference type="GO" id="GO:0120293">
    <property type="term" value="C:dynein axonemal particle"/>
    <property type="evidence" value="ECO:0007669"/>
    <property type="project" value="UniProtKB-SubCell"/>
</dbReference>
<dbReference type="PROSITE" id="PS50005">
    <property type="entry name" value="TPR"/>
    <property type="match status" value="2"/>
</dbReference>
<reference evidence="12" key="1">
    <citation type="submission" date="2022-03" db="EMBL/GenBank/DDBJ databases">
        <authorList>
            <person name="Martin C."/>
        </authorList>
    </citation>
    <scope>NUCLEOTIDE SEQUENCE</scope>
</reference>
<comment type="caution">
    <text evidence="12">The sequence shown here is derived from an EMBL/GenBank/DDBJ whole genome shotgun (WGS) entry which is preliminary data.</text>
</comment>
<evidence type="ECO:0000256" key="7">
    <source>
        <dbReference type="ARBA" id="ARBA00023242"/>
    </source>
</evidence>
<dbReference type="FunFam" id="2.60.40.790:FF:000015">
    <property type="entry name" value="dynein assembly factor 4, axonemal isoform X1"/>
    <property type="match status" value="1"/>
</dbReference>
<dbReference type="GO" id="GO:0007399">
    <property type="term" value="P:nervous system development"/>
    <property type="evidence" value="ECO:0007669"/>
    <property type="project" value="UniProtKB-KW"/>
</dbReference>
<evidence type="ECO:0000256" key="11">
    <source>
        <dbReference type="SAM" id="MobiDB-lite"/>
    </source>
</evidence>
<dbReference type="GO" id="GO:0036158">
    <property type="term" value="P:outer dynein arm assembly"/>
    <property type="evidence" value="ECO:0007669"/>
    <property type="project" value="TreeGrafter"/>
</dbReference>
<dbReference type="SMART" id="SM00028">
    <property type="entry name" value="TPR"/>
    <property type="match status" value="3"/>
</dbReference>
<dbReference type="Pfam" id="PF04969">
    <property type="entry name" value="CS"/>
    <property type="match status" value="1"/>
</dbReference>
<dbReference type="SUPFAM" id="SSF48452">
    <property type="entry name" value="TPR-like"/>
    <property type="match status" value="1"/>
</dbReference>
<dbReference type="InterPro" id="IPR037894">
    <property type="entry name" value="CS_DYX1C1"/>
</dbReference>
<keyword evidence="5" id="KW-0802">TPR repeat</keyword>
<name>A0A8J1UWG3_OWEFU</name>
<dbReference type="FunFam" id="1.25.40.10:FF:000176">
    <property type="entry name" value="dynein assembly factor 4, axonemal isoform X1"/>
    <property type="match status" value="1"/>
</dbReference>
<dbReference type="SUPFAM" id="SSF49764">
    <property type="entry name" value="HSP20-like chaperones"/>
    <property type="match status" value="1"/>
</dbReference>